<name>A0A256GZD9_9HYPH</name>
<evidence type="ECO:0000256" key="4">
    <source>
        <dbReference type="ARBA" id="ARBA00022989"/>
    </source>
</evidence>
<dbReference type="Proteomes" id="UP000216363">
    <property type="component" value="Unassembled WGS sequence"/>
</dbReference>
<dbReference type="Pfam" id="PF02653">
    <property type="entry name" value="BPD_transp_2"/>
    <property type="match status" value="1"/>
</dbReference>
<evidence type="ECO:0000256" key="1">
    <source>
        <dbReference type="ARBA" id="ARBA00004651"/>
    </source>
</evidence>
<keyword evidence="10" id="KW-1185">Reference proteome</keyword>
<evidence type="ECO:0000313" key="8">
    <source>
        <dbReference type="EMBL" id="OYR32348.1"/>
    </source>
</evidence>
<reference evidence="7 10" key="2">
    <citation type="submission" date="2019-09" db="EMBL/GenBank/DDBJ databases">
        <title>Taxonomic organization of the family Brucellaceae based on a phylogenomic approach.</title>
        <authorList>
            <person name="Leclercq S."/>
            <person name="Cloeckaert A."/>
            <person name="Zygmunt M.S."/>
        </authorList>
    </citation>
    <scope>NUCLEOTIDE SEQUENCE [LARGE SCALE GENOMIC DNA]</scope>
    <source>
        <strain evidence="7 10">LUP23</strain>
    </source>
</reference>
<protein>
    <submittedName>
        <fullName evidence="7">Branched-chain amino acid ABC transporter permease</fullName>
    </submittedName>
    <submittedName>
        <fullName evidence="8">Branched-chain amino acid transport system / permease component family protein</fullName>
    </submittedName>
</protein>
<evidence type="ECO:0000313" key="9">
    <source>
        <dbReference type="Proteomes" id="UP000216363"/>
    </source>
</evidence>
<feature type="transmembrane region" description="Helical" evidence="6">
    <location>
        <begin position="261"/>
        <end position="280"/>
    </location>
</feature>
<dbReference type="EMBL" id="NNRN01000029">
    <property type="protein sequence ID" value="OYR32348.1"/>
    <property type="molecule type" value="Genomic_DNA"/>
</dbReference>
<feature type="transmembrane region" description="Helical" evidence="6">
    <location>
        <begin position="31"/>
        <end position="51"/>
    </location>
</feature>
<proteinExistence type="predicted"/>
<dbReference type="PANTHER" id="PTHR30482:SF1">
    <property type="entry name" value="BRANCHED-CHAIN AMINO ACID TRANSPORT PERMEASE PROTEIN LIVM-RELATED"/>
    <property type="match status" value="1"/>
</dbReference>
<feature type="transmembrane region" description="Helical" evidence="6">
    <location>
        <begin position="131"/>
        <end position="148"/>
    </location>
</feature>
<dbReference type="GO" id="GO:0005886">
    <property type="term" value="C:plasma membrane"/>
    <property type="evidence" value="ECO:0007669"/>
    <property type="project" value="UniProtKB-SubCell"/>
</dbReference>
<dbReference type="Proteomes" id="UP000435957">
    <property type="component" value="Unassembled WGS sequence"/>
</dbReference>
<keyword evidence="2" id="KW-1003">Cell membrane</keyword>
<feature type="transmembrane region" description="Helical" evidence="6">
    <location>
        <begin position="183"/>
        <end position="205"/>
    </location>
</feature>
<evidence type="ECO:0000313" key="10">
    <source>
        <dbReference type="Proteomes" id="UP000435957"/>
    </source>
</evidence>
<organism evidence="8 9">
    <name type="scientific">Brucella lupini</name>
    <dbReference type="NCBI Taxonomy" id="255457"/>
    <lineage>
        <taxon>Bacteria</taxon>
        <taxon>Pseudomonadati</taxon>
        <taxon>Pseudomonadota</taxon>
        <taxon>Alphaproteobacteria</taxon>
        <taxon>Hyphomicrobiales</taxon>
        <taxon>Brucellaceae</taxon>
        <taxon>Brucella/Ochrobactrum group</taxon>
        <taxon>Brucella</taxon>
    </lineage>
</organism>
<dbReference type="PANTHER" id="PTHR30482">
    <property type="entry name" value="HIGH-AFFINITY BRANCHED-CHAIN AMINO ACID TRANSPORT SYSTEM PERMEASE"/>
    <property type="match status" value="1"/>
</dbReference>
<dbReference type="AlphaFoldDB" id="A0A256GZD9"/>
<dbReference type="CDD" id="cd06581">
    <property type="entry name" value="TM_PBP1_LivM_like"/>
    <property type="match status" value="1"/>
</dbReference>
<evidence type="ECO:0000313" key="7">
    <source>
        <dbReference type="EMBL" id="KAB2703238.1"/>
    </source>
</evidence>
<dbReference type="EMBL" id="WBWF01000009">
    <property type="protein sequence ID" value="KAB2703238.1"/>
    <property type="molecule type" value="Genomic_DNA"/>
</dbReference>
<reference evidence="8 9" key="1">
    <citation type="submission" date="2017-07" db="EMBL/GenBank/DDBJ databases">
        <title>Draft genome of Ochrobactrum lupini type strain LUP21.</title>
        <authorList>
            <person name="Krzyzanowska D.M."/>
            <person name="Jafra S."/>
        </authorList>
    </citation>
    <scope>NUCLEOTIDE SEQUENCE [LARGE SCALE GENOMIC DNA]</scope>
    <source>
        <strain evidence="8 9">LUP21</strain>
    </source>
</reference>
<dbReference type="InterPro" id="IPR001851">
    <property type="entry name" value="ABC_transp_permease"/>
</dbReference>
<evidence type="ECO:0000256" key="3">
    <source>
        <dbReference type="ARBA" id="ARBA00022692"/>
    </source>
</evidence>
<gene>
    <name evidence="8" type="ORF">CES86_0004</name>
    <name evidence="7" type="ORF">F9L03_14300</name>
</gene>
<sequence length="296" mass="32027">MSDFLVHVASISCIYAILALSLNLQAGYAGLMNFGLVAMFGCGVYGAGLVHRFGFPVAASLPFALCMAALLGLVFARIGRKLSSDYWGIATLSIAEIVRIFATNLEGVTGGAQGIAGLPTLFAELRPWDGFARLALFFGLLLFVWWLSDRLMKSNFGLGVKLMREEPQFARALGYDIDGMRSIIMVITSMIAALAGVLYAHYLSFVGPELLVAPETFLIWSMIIVGGIANNKGVIAGAFAMQFMMAYVPFVKDYFELPSDFVAAARLLLTGGVILTFLLLRPQGIFPERIGDTHGR</sequence>
<feature type="transmembrane region" description="Helical" evidence="6">
    <location>
        <begin position="217"/>
        <end position="241"/>
    </location>
</feature>
<dbReference type="GO" id="GO:0015658">
    <property type="term" value="F:branched-chain amino acid transmembrane transporter activity"/>
    <property type="evidence" value="ECO:0007669"/>
    <property type="project" value="InterPro"/>
</dbReference>
<accession>A0A256GZD9</accession>
<feature type="transmembrane region" description="Helical" evidence="6">
    <location>
        <begin position="6"/>
        <end position="24"/>
    </location>
</feature>
<feature type="transmembrane region" description="Helical" evidence="6">
    <location>
        <begin position="57"/>
        <end position="76"/>
    </location>
</feature>
<dbReference type="InterPro" id="IPR043428">
    <property type="entry name" value="LivM-like"/>
</dbReference>
<evidence type="ECO:0000256" key="5">
    <source>
        <dbReference type="ARBA" id="ARBA00023136"/>
    </source>
</evidence>
<evidence type="ECO:0000256" key="2">
    <source>
        <dbReference type="ARBA" id="ARBA00022475"/>
    </source>
</evidence>
<keyword evidence="4 6" id="KW-1133">Transmembrane helix</keyword>
<keyword evidence="5 6" id="KW-0472">Membrane</keyword>
<keyword evidence="3 6" id="KW-0812">Transmembrane</keyword>
<comment type="subcellular location">
    <subcellularLocation>
        <location evidence="1">Cell membrane</location>
        <topology evidence="1">Multi-pass membrane protein</topology>
    </subcellularLocation>
</comment>
<evidence type="ECO:0000256" key="6">
    <source>
        <dbReference type="SAM" id="Phobius"/>
    </source>
</evidence>
<comment type="caution">
    <text evidence="8">The sequence shown here is derived from an EMBL/GenBank/DDBJ whole genome shotgun (WGS) entry which is preliminary data.</text>
</comment>
<dbReference type="RefSeq" id="WP_094513482.1">
    <property type="nucleotide sequence ID" value="NZ_JBHEEP010000007.1"/>
</dbReference>